<gene>
    <name evidence="1" type="ORF">EUBDOL_00090</name>
</gene>
<name>A8R7V8_9FIRM</name>
<dbReference type="EMBL" id="ABAW02000003">
    <property type="protein sequence ID" value="EDP12364.1"/>
    <property type="molecule type" value="Genomic_DNA"/>
</dbReference>
<dbReference type="AlphaFoldDB" id="A8R7V8"/>
<dbReference type="Proteomes" id="UP000004090">
    <property type="component" value="Unassembled WGS sequence"/>
</dbReference>
<reference evidence="1 2" key="2">
    <citation type="submission" date="2007-09" db="EMBL/GenBank/DDBJ databases">
        <authorList>
            <person name="Fulton L."/>
            <person name="Clifton S."/>
            <person name="Fulton B."/>
            <person name="Xu J."/>
            <person name="Minx P."/>
            <person name="Pepin K.H."/>
            <person name="Johnson M."/>
            <person name="Thiruvilangam P."/>
            <person name="Bhonagiri V."/>
            <person name="Nash W.E."/>
            <person name="Mardis E.R."/>
            <person name="Wilson R.K."/>
        </authorList>
    </citation>
    <scope>NUCLEOTIDE SEQUENCE [LARGE SCALE GENOMIC DNA]</scope>
    <source>
        <strain evidence="1 2">DSM 3991</strain>
    </source>
</reference>
<protein>
    <submittedName>
        <fullName evidence="1">Uncharacterized protein</fullName>
    </submittedName>
</protein>
<accession>A8R7V8</accession>
<evidence type="ECO:0000313" key="1">
    <source>
        <dbReference type="EMBL" id="EDP12364.1"/>
    </source>
</evidence>
<evidence type="ECO:0000313" key="2">
    <source>
        <dbReference type="Proteomes" id="UP000004090"/>
    </source>
</evidence>
<organism evidence="1 2">
    <name type="scientific">Amedibacillus dolichus DSM 3991</name>
    <dbReference type="NCBI Taxonomy" id="428127"/>
    <lineage>
        <taxon>Bacteria</taxon>
        <taxon>Bacillati</taxon>
        <taxon>Bacillota</taxon>
        <taxon>Erysipelotrichia</taxon>
        <taxon>Erysipelotrichales</taxon>
        <taxon>Erysipelotrichaceae</taxon>
        <taxon>Amedibacillus</taxon>
    </lineage>
</organism>
<reference evidence="1 2" key="1">
    <citation type="submission" date="2007-09" db="EMBL/GenBank/DDBJ databases">
        <title>Draft genome sequence of Eubacterium dolichum (DSM 3991).</title>
        <authorList>
            <person name="Sudarsanam P."/>
            <person name="Ley R."/>
            <person name="Guruge J."/>
            <person name="Turnbaugh P.J."/>
            <person name="Mahowald M."/>
            <person name="Liep D."/>
            <person name="Gordon J."/>
        </authorList>
    </citation>
    <scope>NUCLEOTIDE SEQUENCE [LARGE SCALE GENOMIC DNA]</scope>
    <source>
        <strain evidence="1 2">DSM 3991</strain>
    </source>
</reference>
<sequence length="31" mass="3161">MAIIGMGGKIGIIGIREAAVVAALPTIRLVR</sequence>
<proteinExistence type="predicted"/>
<dbReference type="HOGENOM" id="CLU_3396566_0_0_9"/>
<comment type="caution">
    <text evidence="1">The sequence shown here is derived from an EMBL/GenBank/DDBJ whole genome shotgun (WGS) entry which is preliminary data.</text>
</comment>